<evidence type="ECO:0000313" key="2">
    <source>
        <dbReference type="Proteomes" id="UP001732700"/>
    </source>
</evidence>
<evidence type="ECO:0000313" key="1">
    <source>
        <dbReference type="EnsemblPlants" id="AVESA.00010b.r2.5AG0815630.1.CDS"/>
    </source>
</evidence>
<reference evidence="1" key="2">
    <citation type="submission" date="2025-09" db="UniProtKB">
        <authorList>
            <consortium name="EnsemblPlants"/>
        </authorList>
    </citation>
    <scope>IDENTIFICATION</scope>
</reference>
<organism evidence="1 2">
    <name type="scientific">Avena sativa</name>
    <name type="common">Oat</name>
    <dbReference type="NCBI Taxonomy" id="4498"/>
    <lineage>
        <taxon>Eukaryota</taxon>
        <taxon>Viridiplantae</taxon>
        <taxon>Streptophyta</taxon>
        <taxon>Embryophyta</taxon>
        <taxon>Tracheophyta</taxon>
        <taxon>Spermatophyta</taxon>
        <taxon>Magnoliopsida</taxon>
        <taxon>Liliopsida</taxon>
        <taxon>Poales</taxon>
        <taxon>Poaceae</taxon>
        <taxon>BOP clade</taxon>
        <taxon>Pooideae</taxon>
        <taxon>Poodae</taxon>
        <taxon>Poeae</taxon>
        <taxon>Poeae Chloroplast Group 1 (Aveneae type)</taxon>
        <taxon>Aveninae</taxon>
        <taxon>Avena</taxon>
    </lineage>
</organism>
<proteinExistence type="predicted"/>
<name>A0ACD5XM25_AVESA</name>
<dbReference type="Proteomes" id="UP001732700">
    <property type="component" value="Chromosome 5A"/>
</dbReference>
<dbReference type="EnsemblPlants" id="AVESA.00010b.r2.5AG0815630.1">
    <property type="protein sequence ID" value="AVESA.00010b.r2.5AG0815630.1.CDS"/>
    <property type="gene ID" value="AVESA.00010b.r2.5AG0815630"/>
</dbReference>
<protein>
    <submittedName>
        <fullName evidence="1">Uncharacterized protein</fullName>
    </submittedName>
</protein>
<sequence>MESGGLISEAGWTMFDFPPQGEESDIMAQLLGTFPSHAEEGHQDLPWYQASHQSYYECNPNTSACSDSNTSSIAVPSECMGYYLGDSGETLDISSCIVPDGLNSVQEQGATEFLNMIPNISHDLYGNGESSCEDLDSVGAGNKRKHSAEEEIDGQARGRKCTRKAEPKRAKKAKQTEATCCTSDNDSNGSQESTDAASVSPKGKARAGRGAATDPQSLYARKRRERINERLKTLQTLVPNGTKVDMSTMLEEAVQYVKFLQLQIKVLSSDEMWMYAPIAYNGMNIGLDLNL</sequence>
<keyword evidence="2" id="KW-1185">Reference proteome</keyword>
<accession>A0ACD5XM25</accession>
<reference evidence="1" key="1">
    <citation type="submission" date="2021-05" db="EMBL/GenBank/DDBJ databases">
        <authorList>
            <person name="Scholz U."/>
            <person name="Mascher M."/>
            <person name="Fiebig A."/>
        </authorList>
    </citation>
    <scope>NUCLEOTIDE SEQUENCE [LARGE SCALE GENOMIC DNA]</scope>
</reference>